<accession>A0A7T0G4Q9</accession>
<feature type="chain" id="PRO_5032505207" evidence="1">
    <location>
        <begin position="26"/>
        <end position="270"/>
    </location>
</feature>
<evidence type="ECO:0000256" key="1">
    <source>
        <dbReference type="SAM" id="SignalP"/>
    </source>
</evidence>
<proteinExistence type="predicted"/>
<gene>
    <name evidence="2" type="ORF">G3M78_14970</name>
</gene>
<protein>
    <submittedName>
        <fullName evidence="2">Uncharacterized protein</fullName>
    </submittedName>
</protein>
<dbReference type="AlphaFoldDB" id="A0A7T0G4Q9"/>
<evidence type="ECO:0000313" key="3">
    <source>
        <dbReference type="Proteomes" id="UP000594464"/>
    </source>
</evidence>
<dbReference type="KEGG" id="nva:G3M78_14970"/>
<evidence type="ECO:0000313" key="2">
    <source>
        <dbReference type="EMBL" id="QPJ66634.1"/>
    </source>
</evidence>
<feature type="signal peptide" evidence="1">
    <location>
        <begin position="1"/>
        <end position="25"/>
    </location>
</feature>
<dbReference type="EMBL" id="CP048620">
    <property type="protein sequence ID" value="QPJ66634.1"/>
    <property type="molecule type" value="Genomic_DNA"/>
</dbReference>
<dbReference type="PROSITE" id="PS51257">
    <property type="entry name" value="PROKAR_LIPOPROTEIN"/>
    <property type="match status" value="1"/>
</dbReference>
<reference evidence="3" key="1">
    <citation type="submission" date="2020-02" db="EMBL/GenBank/DDBJ databases">
        <title>Genomic and physiological characterization of two novel Nitrospinaceae genera.</title>
        <authorList>
            <person name="Mueller A.J."/>
            <person name="Jung M.-Y."/>
            <person name="Strachan C.R."/>
            <person name="Herbold C.W."/>
            <person name="Kirkegaard R.H."/>
            <person name="Daims H."/>
        </authorList>
    </citation>
    <scope>NUCLEOTIDE SEQUENCE [LARGE SCALE GENOMIC DNA]</scope>
</reference>
<keyword evidence="1" id="KW-0732">Signal</keyword>
<name>A0A7T0G4Q9_9BACT</name>
<sequence length="270" mass="30008">MAMMKAYYKSACALTTLIFALTLLQGCGGGEEIAETVALNPEVISSGLRSKADLPQAHGLPPDEATVIIKPEELEKAEEASEDVRKFLSADQFKTDTEYLAMNRFERVARYVPKPYVPSSDFAAGLESNFPMLSDPFIFSGEGFEINGFETRSKHMNQFDYDEHLRTYYPYKAPEKPEDHLIQVAAFAKNEKQLIFHPASPAWGSLPDVDDTSPPSTQKASVLLDEPVEETRLGLSLGGGTRMVLRRSSKALDLIKGNEAINRHRFENAE</sequence>
<dbReference type="Proteomes" id="UP000594464">
    <property type="component" value="Chromosome"/>
</dbReference>
<organism evidence="2 3">
    <name type="scientific">Candidatus Nitrohelix vancouverensis</name>
    <dbReference type="NCBI Taxonomy" id="2705534"/>
    <lineage>
        <taxon>Bacteria</taxon>
        <taxon>Pseudomonadati</taxon>
        <taxon>Nitrospinota/Tectimicrobiota group</taxon>
        <taxon>Nitrospinota</taxon>
        <taxon>Nitrospinia</taxon>
        <taxon>Nitrospinales</taxon>
        <taxon>Nitrospinaceae</taxon>
        <taxon>Candidatus Nitrohelix</taxon>
    </lineage>
</organism>